<feature type="region of interest" description="Disordered" evidence="1">
    <location>
        <begin position="259"/>
        <end position="312"/>
    </location>
</feature>
<keyword evidence="3" id="KW-1185">Reference proteome</keyword>
<feature type="region of interest" description="Disordered" evidence="1">
    <location>
        <begin position="325"/>
        <end position="370"/>
    </location>
</feature>
<feature type="compositionally biased region" description="Basic and acidic residues" evidence="1">
    <location>
        <begin position="549"/>
        <end position="579"/>
    </location>
</feature>
<accession>A0ABR4MRB9</accession>
<reference evidence="2 3" key="1">
    <citation type="submission" date="2020-05" db="EMBL/GenBank/DDBJ databases">
        <title>Ceratocystis lukuohia genome.</title>
        <authorList>
            <person name="Harrington T.C."/>
            <person name="Kim K."/>
            <person name="Mayers C.G."/>
        </authorList>
    </citation>
    <scope>NUCLEOTIDE SEQUENCE [LARGE SCALE GENOMIC DNA]</scope>
    <source>
        <strain evidence="2 3">C4212</strain>
    </source>
</reference>
<evidence type="ECO:0000313" key="3">
    <source>
        <dbReference type="Proteomes" id="UP001610728"/>
    </source>
</evidence>
<feature type="compositionally biased region" description="Low complexity" evidence="1">
    <location>
        <begin position="341"/>
        <end position="359"/>
    </location>
</feature>
<evidence type="ECO:0000313" key="2">
    <source>
        <dbReference type="EMBL" id="KAL2890828.1"/>
    </source>
</evidence>
<feature type="region of interest" description="Disordered" evidence="1">
    <location>
        <begin position="18"/>
        <end position="98"/>
    </location>
</feature>
<feature type="compositionally biased region" description="Polar residues" evidence="1">
    <location>
        <begin position="23"/>
        <end position="34"/>
    </location>
</feature>
<feature type="region of interest" description="Disordered" evidence="1">
    <location>
        <begin position="389"/>
        <end position="447"/>
    </location>
</feature>
<feature type="compositionally biased region" description="Polar residues" evidence="1">
    <location>
        <begin position="523"/>
        <end position="545"/>
    </location>
</feature>
<feature type="compositionally biased region" description="Polar residues" evidence="1">
    <location>
        <begin position="300"/>
        <end position="311"/>
    </location>
</feature>
<dbReference type="GeneID" id="98114432"/>
<organism evidence="2 3">
    <name type="scientific">Ceratocystis lukuohia</name>
    <dbReference type="NCBI Taxonomy" id="2019550"/>
    <lineage>
        <taxon>Eukaryota</taxon>
        <taxon>Fungi</taxon>
        <taxon>Dikarya</taxon>
        <taxon>Ascomycota</taxon>
        <taxon>Pezizomycotina</taxon>
        <taxon>Sordariomycetes</taxon>
        <taxon>Hypocreomycetidae</taxon>
        <taxon>Microascales</taxon>
        <taxon>Ceratocystidaceae</taxon>
        <taxon>Ceratocystis</taxon>
    </lineage>
</organism>
<feature type="compositionally biased region" description="Basic and acidic residues" evidence="1">
    <location>
        <begin position="361"/>
        <end position="370"/>
    </location>
</feature>
<feature type="compositionally biased region" description="Basic and acidic residues" evidence="1">
    <location>
        <begin position="72"/>
        <end position="85"/>
    </location>
</feature>
<protein>
    <submittedName>
        <fullName evidence="2">RING finger protein P32A8.03c</fullName>
    </submittedName>
</protein>
<comment type="caution">
    <text evidence="2">The sequence shown here is derived from an EMBL/GenBank/DDBJ whole genome shotgun (WGS) entry which is preliminary data.</text>
</comment>
<feature type="region of interest" description="Disordered" evidence="1">
    <location>
        <begin position="494"/>
        <end position="593"/>
    </location>
</feature>
<feature type="compositionally biased region" description="Basic and acidic residues" evidence="1">
    <location>
        <begin position="35"/>
        <end position="47"/>
    </location>
</feature>
<gene>
    <name evidence="2" type="ORF">HOO65_010186</name>
</gene>
<feature type="compositionally biased region" description="Low complexity" evidence="1">
    <location>
        <begin position="288"/>
        <end position="299"/>
    </location>
</feature>
<evidence type="ECO:0000256" key="1">
    <source>
        <dbReference type="SAM" id="MobiDB-lite"/>
    </source>
</evidence>
<feature type="compositionally biased region" description="Basic and acidic residues" evidence="1">
    <location>
        <begin position="424"/>
        <end position="446"/>
    </location>
</feature>
<dbReference type="RefSeq" id="XP_070862008.1">
    <property type="nucleotide sequence ID" value="XM_071005531.1"/>
</dbReference>
<proteinExistence type="predicted"/>
<dbReference type="EMBL" id="JABSNW010000001">
    <property type="protein sequence ID" value="KAL2890828.1"/>
    <property type="molecule type" value="Genomic_DNA"/>
</dbReference>
<dbReference type="Proteomes" id="UP001610728">
    <property type="component" value="Unassembled WGS sequence"/>
</dbReference>
<name>A0ABR4MRB9_9PEZI</name>
<sequence length="610" mass="67158">MRILSDLAGMISLPTTRFGPIQDAQQNPTVQGQTRSHEQYPDSDAAHRRPQPVPQNESAHDRNQDHQNGGVRETETGSESDHQTRDSQQQEESDDRSRTFEANINWAIPLSLPRNPINHDMTGLNERPTLAEQFIHTRNQRTTFRAFSANLDNSEETENLATGSAIHAYISMREFFSLIGPGPRGIYGDAVYSQEGLDRVITQLMAAESRNQGIRPTAEAALAKLERQKADDAFIESHKKSLECTICLDQTKLGDDVIFMPSPHARRPSSTSFSRLDGSNALREENANDAAETAANTDTRSTTPSVDSDGNTMMRRLFFPLFGSSTGAGAGDAPDRPQAQAESNGEGSAASVAASSENSENSERASNRRNMEDSLRAIMRSFEIQMPQIPPFSTSDELNRDASGEQRAAPLRHILRPTALNNNDSREATSSRTEENQDRSETERQQQAHMHTFTTQVPLLHLPPQAAIGMIGHILSGATDDMTAAGFGTHVFVLPRPRRQTSEDALNTSRDHQPGAPDEPGTSGASGATESNINERGQNDPQWTTALRMEADETRQRDRERQRELRRRLDGEVDQERTGSRRQATTNRATGLASAYLPVEVETAGAAELG</sequence>